<dbReference type="CDD" id="cd00452">
    <property type="entry name" value="KDPG_aldolase"/>
    <property type="match status" value="1"/>
</dbReference>
<dbReference type="EMBL" id="CP032630">
    <property type="protein sequence ID" value="AYF98391.1"/>
    <property type="molecule type" value="Genomic_DNA"/>
</dbReference>
<evidence type="ECO:0000256" key="7">
    <source>
        <dbReference type="ARBA" id="ARBA00023270"/>
    </source>
</evidence>
<dbReference type="Proteomes" id="UP000278886">
    <property type="component" value="Chromosome"/>
</dbReference>
<dbReference type="AlphaFoldDB" id="A0A387B971"/>
<dbReference type="PANTHER" id="PTHR30246:SF1">
    <property type="entry name" value="2-DEHYDRO-3-DEOXY-6-PHOSPHOGALACTONATE ALDOLASE-RELATED"/>
    <property type="match status" value="1"/>
</dbReference>
<evidence type="ECO:0000256" key="6">
    <source>
        <dbReference type="ARBA" id="ARBA00023239"/>
    </source>
</evidence>
<evidence type="ECO:0000313" key="9">
    <source>
        <dbReference type="EMBL" id="AYF98391.1"/>
    </source>
</evidence>
<evidence type="ECO:0000256" key="3">
    <source>
        <dbReference type="ARBA" id="ARBA00006906"/>
    </source>
</evidence>
<evidence type="ECO:0000256" key="8">
    <source>
        <dbReference type="ARBA" id="ARBA00023277"/>
    </source>
</evidence>
<evidence type="ECO:0000256" key="4">
    <source>
        <dbReference type="ARBA" id="ARBA00011233"/>
    </source>
</evidence>
<organism evidence="9 10">
    <name type="scientific">Protaetiibacter intestinalis</name>
    <dbReference type="NCBI Taxonomy" id="2419774"/>
    <lineage>
        <taxon>Bacteria</taxon>
        <taxon>Bacillati</taxon>
        <taxon>Actinomycetota</taxon>
        <taxon>Actinomycetes</taxon>
        <taxon>Micrococcales</taxon>
        <taxon>Microbacteriaceae</taxon>
        <taxon>Protaetiibacter</taxon>
    </lineage>
</organism>
<name>A0A387B971_9MICO</name>
<dbReference type="SUPFAM" id="SSF51569">
    <property type="entry name" value="Aldolase"/>
    <property type="match status" value="1"/>
</dbReference>
<dbReference type="PROSITE" id="PS00159">
    <property type="entry name" value="ALDOLASE_KDPG_KHG_1"/>
    <property type="match status" value="1"/>
</dbReference>
<dbReference type="InterPro" id="IPR031337">
    <property type="entry name" value="KDPG/KHG_AS_1"/>
</dbReference>
<dbReference type="InterPro" id="IPR013785">
    <property type="entry name" value="Aldolase_TIM"/>
</dbReference>
<dbReference type="NCBIfam" id="TIGR01182">
    <property type="entry name" value="eda"/>
    <property type="match status" value="1"/>
</dbReference>
<sequence>MMSTLERIGIVPVVVLDDPDAGPDLAAALAAGGIGCAEITLRTPAGIPAIARISAADPGFLVGAGTVLEPRQVDEVADAGARFVVSPGLDPEIVERALARGLEVLPGVATASEVQRALRLGLDRVKFFPAEVLGGRAAIEALSGPFPGMRFLPSGGVTAANAADYLATPAVFAVSGSWMVPRSDVAAGDWAAIEQLSVDTVRAAAVPR</sequence>
<gene>
    <name evidence="9" type="primary">eda</name>
    <name evidence="9" type="ORF">D7I47_09055</name>
</gene>
<keyword evidence="7" id="KW-0704">Schiff base</keyword>
<evidence type="ECO:0000313" key="10">
    <source>
        <dbReference type="Proteomes" id="UP000278886"/>
    </source>
</evidence>
<evidence type="ECO:0000256" key="5">
    <source>
        <dbReference type="ARBA" id="ARBA00013063"/>
    </source>
</evidence>
<protein>
    <recommendedName>
        <fullName evidence="5">2-dehydro-3-deoxy-phosphogluconate aldolase</fullName>
        <ecNumber evidence="5">4.1.2.14</ecNumber>
    </recommendedName>
</protein>
<proteinExistence type="inferred from homology"/>
<evidence type="ECO:0000256" key="2">
    <source>
        <dbReference type="ARBA" id="ARBA00004736"/>
    </source>
</evidence>
<comment type="catalytic activity">
    <reaction evidence="1">
        <text>2-dehydro-3-deoxy-6-phospho-D-gluconate = D-glyceraldehyde 3-phosphate + pyruvate</text>
        <dbReference type="Rhea" id="RHEA:17089"/>
        <dbReference type="ChEBI" id="CHEBI:15361"/>
        <dbReference type="ChEBI" id="CHEBI:57569"/>
        <dbReference type="ChEBI" id="CHEBI:59776"/>
        <dbReference type="EC" id="4.1.2.14"/>
    </reaction>
</comment>
<dbReference type="KEGG" id="lyd:D7I47_09055"/>
<dbReference type="PROSITE" id="PS00160">
    <property type="entry name" value="ALDOLASE_KDPG_KHG_2"/>
    <property type="match status" value="1"/>
</dbReference>
<dbReference type="GO" id="GO:0008675">
    <property type="term" value="F:2-dehydro-3-deoxy-phosphogluconate aldolase activity"/>
    <property type="evidence" value="ECO:0007669"/>
    <property type="project" value="UniProtKB-EC"/>
</dbReference>
<keyword evidence="10" id="KW-1185">Reference proteome</keyword>
<comment type="subunit">
    <text evidence="4">Homotrimer.</text>
</comment>
<dbReference type="OrthoDB" id="9805177at2"/>
<dbReference type="Pfam" id="PF01081">
    <property type="entry name" value="Aldolase"/>
    <property type="match status" value="1"/>
</dbReference>
<accession>A0A387B971</accession>
<keyword evidence="6 9" id="KW-0456">Lyase</keyword>
<dbReference type="InterPro" id="IPR031338">
    <property type="entry name" value="KDPG/KHG_AS_2"/>
</dbReference>
<dbReference type="InterPro" id="IPR000887">
    <property type="entry name" value="Aldlse_KDPG_KHG"/>
</dbReference>
<evidence type="ECO:0000256" key="1">
    <source>
        <dbReference type="ARBA" id="ARBA00000654"/>
    </source>
</evidence>
<dbReference type="PANTHER" id="PTHR30246">
    <property type="entry name" value="2-KETO-3-DEOXY-6-PHOSPHOGLUCONATE ALDOLASE"/>
    <property type="match status" value="1"/>
</dbReference>
<dbReference type="EC" id="4.1.2.14" evidence="5"/>
<reference evidence="10" key="1">
    <citation type="submission" date="2018-09" db="EMBL/GenBank/DDBJ databases">
        <title>Genome sequencing of strain 2DFWR-13.</title>
        <authorList>
            <person name="Heo J."/>
            <person name="Kim S.-J."/>
            <person name="Kwon S.-W."/>
        </authorList>
    </citation>
    <scope>NUCLEOTIDE SEQUENCE [LARGE SCALE GENOMIC DNA]</scope>
    <source>
        <strain evidence="10">2DFWR-13</strain>
    </source>
</reference>
<keyword evidence="8" id="KW-0119">Carbohydrate metabolism</keyword>
<comment type="similarity">
    <text evidence="3">Belongs to the KHG/KDPG aldolase family.</text>
</comment>
<dbReference type="Gene3D" id="3.20.20.70">
    <property type="entry name" value="Aldolase class I"/>
    <property type="match status" value="1"/>
</dbReference>
<comment type="pathway">
    <text evidence="2">Carbohydrate acid metabolism; 2-dehydro-3-deoxy-D-gluconate degradation; D-glyceraldehyde 3-phosphate and pyruvate from 2-dehydro-3-deoxy-D-gluconate: step 2/2.</text>
</comment>